<dbReference type="Gene3D" id="1.10.8.10">
    <property type="entry name" value="DNA helicase RuvA subunit, C-terminal domain"/>
    <property type="match status" value="1"/>
</dbReference>
<dbReference type="Proteomes" id="UP000501690">
    <property type="component" value="Linkage Group LG10"/>
</dbReference>
<keyword evidence="2" id="KW-1185">Reference proteome</keyword>
<organism evidence="1 2">
    <name type="scientific">Vigna unguiculata</name>
    <name type="common">Cowpea</name>
    <dbReference type="NCBI Taxonomy" id="3917"/>
    <lineage>
        <taxon>Eukaryota</taxon>
        <taxon>Viridiplantae</taxon>
        <taxon>Streptophyta</taxon>
        <taxon>Embryophyta</taxon>
        <taxon>Tracheophyta</taxon>
        <taxon>Spermatophyta</taxon>
        <taxon>Magnoliopsida</taxon>
        <taxon>eudicotyledons</taxon>
        <taxon>Gunneridae</taxon>
        <taxon>Pentapetalae</taxon>
        <taxon>rosids</taxon>
        <taxon>fabids</taxon>
        <taxon>Fabales</taxon>
        <taxon>Fabaceae</taxon>
        <taxon>Papilionoideae</taxon>
        <taxon>50 kb inversion clade</taxon>
        <taxon>NPAAA clade</taxon>
        <taxon>indigoferoid/millettioid clade</taxon>
        <taxon>Phaseoleae</taxon>
        <taxon>Vigna</taxon>
    </lineage>
</organism>
<dbReference type="InterPro" id="IPR009060">
    <property type="entry name" value="UBA-like_sf"/>
</dbReference>
<reference evidence="1 2" key="1">
    <citation type="submission" date="2019-04" db="EMBL/GenBank/DDBJ databases">
        <title>An improved genome assembly and genetic linkage map for asparagus bean, Vigna unguiculata ssp. sesquipedialis.</title>
        <authorList>
            <person name="Xia Q."/>
            <person name="Zhang R."/>
            <person name="Dong Y."/>
        </authorList>
    </citation>
    <scope>NUCLEOTIDE SEQUENCE [LARGE SCALE GENOMIC DNA]</scope>
    <source>
        <tissue evidence="1">Leaf</tissue>
    </source>
</reference>
<name>A0A4D6N8U7_VIGUN</name>
<dbReference type="AlphaFoldDB" id="A0A4D6N8U7"/>
<gene>
    <name evidence="1" type="ORF">DEO72_LG10g1491</name>
</gene>
<sequence>MFIGVYPNRFMHIVTHNLGVLATIANKLINEKLLEDLEVMGFPKAQATRALHYYAYL</sequence>
<dbReference type="SUPFAM" id="SSF46934">
    <property type="entry name" value="UBA-like"/>
    <property type="match status" value="1"/>
</dbReference>
<protein>
    <submittedName>
        <fullName evidence="1">UBA-like</fullName>
    </submittedName>
</protein>
<evidence type="ECO:0000313" key="2">
    <source>
        <dbReference type="Proteomes" id="UP000501690"/>
    </source>
</evidence>
<proteinExistence type="predicted"/>
<dbReference type="EMBL" id="CP039354">
    <property type="protein sequence ID" value="QCE10263.1"/>
    <property type="molecule type" value="Genomic_DNA"/>
</dbReference>
<evidence type="ECO:0000313" key="1">
    <source>
        <dbReference type="EMBL" id="QCE10263.1"/>
    </source>
</evidence>
<accession>A0A4D6N8U7</accession>